<keyword evidence="2" id="KW-0540">Nuclease</keyword>
<protein>
    <submittedName>
        <fullName evidence="5">DUF86 domain-containing protein</fullName>
    </submittedName>
</protein>
<dbReference type="InterPro" id="IPR008201">
    <property type="entry name" value="HepT-like"/>
</dbReference>
<reference evidence="6" key="1">
    <citation type="journal article" date="2019" name="Int. J. Syst. Evol. Microbiol.">
        <title>The Global Catalogue of Microorganisms (GCM) 10K type strain sequencing project: providing services to taxonomists for standard genome sequencing and annotation.</title>
        <authorList>
            <consortium name="The Broad Institute Genomics Platform"/>
            <consortium name="The Broad Institute Genome Sequencing Center for Infectious Disease"/>
            <person name="Wu L."/>
            <person name="Ma J."/>
        </authorList>
    </citation>
    <scope>NUCLEOTIDE SEQUENCE [LARGE SCALE GENOMIC DNA]</scope>
    <source>
        <strain evidence="6">VKM B-3159</strain>
    </source>
</reference>
<comment type="caution">
    <text evidence="5">The sequence shown here is derived from an EMBL/GenBank/DDBJ whole genome shotgun (WGS) entry which is preliminary data.</text>
</comment>
<sequence length="135" mass="15423">MRLDLYQAECERIAQEKMMLLNEARNRISNQQPLSKLEQSGLLHVIQVLIENAIGKSKHLLKLHGETVPVSAYDAFASLSRAKLISETALTEWNAAIGLRNRIVHDYMNIDLNLVYALLTDQKLDFIADFLLKKF</sequence>
<evidence type="ECO:0000256" key="3">
    <source>
        <dbReference type="ARBA" id="ARBA00022801"/>
    </source>
</evidence>
<dbReference type="Proteomes" id="UP001225906">
    <property type="component" value="Unassembled WGS sequence"/>
</dbReference>
<keyword evidence="1" id="KW-1277">Toxin-antitoxin system</keyword>
<evidence type="ECO:0000256" key="2">
    <source>
        <dbReference type="ARBA" id="ARBA00022722"/>
    </source>
</evidence>
<accession>A0ABT9JU65</accession>
<evidence type="ECO:0000256" key="1">
    <source>
        <dbReference type="ARBA" id="ARBA00022649"/>
    </source>
</evidence>
<dbReference type="InterPro" id="IPR052379">
    <property type="entry name" value="Type_VII_TA_RNase"/>
</dbReference>
<comment type="similarity">
    <text evidence="4">Belongs to the HepT RNase toxin family.</text>
</comment>
<dbReference type="InterPro" id="IPR037038">
    <property type="entry name" value="HepT-like_sf"/>
</dbReference>
<keyword evidence="3" id="KW-0378">Hydrolase</keyword>
<evidence type="ECO:0000313" key="6">
    <source>
        <dbReference type="Proteomes" id="UP001225906"/>
    </source>
</evidence>
<gene>
    <name evidence="5" type="ORF">Q9291_09430</name>
</gene>
<dbReference type="PANTHER" id="PTHR33397:SF5">
    <property type="entry name" value="RNASE YUTE-RELATED"/>
    <property type="match status" value="1"/>
</dbReference>
<dbReference type="NCBIfam" id="NF047751">
    <property type="entry name" value="HepT_toxin"/>
    <property type="match status" value="1"/>
</dbReference>
<evidence type="ECO:0000256" key="4">
    <source>
        <dbReference type="ARBA" id="ARBA00024207"/>
    </source>
</evidence>
<organism evidence="5 6">
    <name type="scientific">Methylophilus aquaticus</name>
    <dbReference type="NCBI Taxonomy" id="1971610"/>
    <lineage>
        <taxon>Bacteria</taxon>
        <taxon>Pseudomonadati</taxon>
        <taxon>Pseudomonadota</taxon>
        <taxon>Betaproteobacteria</taxon>
        <taxon>Nitrosomonadales</taxon>
        <taxon>Methylophilaceae</taxon>
        <taxon>Methylophilus</taxon>
    </lineage>
</organism>
<dbReference type="EMBL" id="JAVCAP010000020">
    <property type="protein sequence ID" value="MDP8568069.1"/>
    <property type="molecule type" value="Genomic_DNA"/>
</dbReference>
<dbReference type="Pfam" id="PF01934">
    <property type="entry name" value="HepT-like"/>
    <property type="match status" value="1"/>
</dbReference>
<evidence type="ECO:0000313" key="5">
    <source>
        <dbReference type="EMBL" id="MDP8568069.1"/>
    </source>
</evidence>
<dbReference type="RefSeq" id="WP_306389792.1">
    <property type="nucleotide sequence ID" value="NZ_JAVCAP010000020.1"/>
</dbReference>
<dbReference type="PANTHER" id="PTHR33397">
    <property type="entry name" value="UPF0331 PROTEIN YUTE"/>
    <property type="match status" value="1"/>
</dbReference>
<dbReference type="SUPFAM" id="SSF81593">
    <property type="entry name" value="Nucleotidyltransferase substrate binding subunit/domain"/>
    <property type="match status" value="1"/>
</dbReference>
<proteinExistence type="inferred from homology"/>
<dbReference type="Gene3D" id="1.20.120.580">
    <property type="entry name" value="bsu32300-like"/>
    <property type="match status" value="1"/>
</dbReference>
<keyword evidence="6" id="KW-1185">Reference proteome</keyword>
<name>A0ABT9JU65_9PROT</name>